<evidence type="ECO:0000259" key="16">
    <source>
        <dbReference type="Pfam" id="PF00501"/>
    </source>
</evidence>
<dbReference type="GO" id="GO:0004467">
    <property type="term" value="F:long-chain fatty acid-CoA ligase activity"/>
    <property type="evidence" value="ECO:0007669"/>
    <property type="project" value="UniProtKB-EC"/>
</dbReference>
<keyword evidence="5" id="KW-0436">Ligase</keyword>
<evidence type="ECO:0000256" key="13">
    <source>
        <dbReference type="ARBA" id="ARBA00039545"/>
    </source>
</evidence>
<keyword evidence="10" id="KW-0443">Lipid metabolism</keyword>
<evidence type="ECO:0000256" key="7">
    <source>
        <dbReference type="ARBA" id="ARBA00022832"/>
    </source>
</evidence>
<dbReference type="KEGG" id="prae:MN210_15060"/>
<evidence type="ECO:0000256" key="5">
    <source>
        <dbReference type="ARBA" id="ARBA00022598"/>
    </source>
</evidence>
<keyword evidence="11" id="KW-0472">Membrane</keyword>
<feature type="domain" description="AMP-dependent synthetase/ligase" evidence="16">
    <location>
        <begin position="58"/>
        <end position="448"/>
    </location>
</feature>
<comment type="similarity">
    <text evidence="4">Belongs to the ATP-dependent AMP-binding enzyme family.</text>
</comment>
<keyword evidence="8" id="KW-0067">ATP-binding</keyword>
<keyword evidence="7" id="KW-0276">Fatty acid metabolism</keyword>
<dbReference type="Gene3D" id="3.40.50.980">
    <property type="match status" value="2"/>
</dbReference>
<accession>A0AAU6PUW3</accession>
<dbReference type="GO" id="GO:0016020">
    <property type="term" value="C:membrane"/>
    <property type="evidence" value="ECO:0007669"/>
    <property type="project" value="UniProtKB-SubCell"/>
</dbReference>
<evidence type="ECO:0000256" key="11">
    <source>
        <dbReference type="ARBA" id="ARBA00023136"/>
    </source>
</evidence>
<evidence type="ECO:0000256" key="6">
    <source>
        <dbReference type="ARBA" id="ARBA00022741"/>
    </source>
</evidence>
<keyword evidence="9" id="KW-0460">Magnesium</keyword>
<evidence type="ECO:0000256" key="12">
    <source>
        <dbReference type="ARBA" id="ARBA00026121"/>
    </source>
</evidence>
<comment type="pathway">
    <text evidence="3">Lipid metabolism; fatty acid beta-oxidation.</text>
</comment>
<comment type="cofactor">
    <cofactor evidence="1">
        <name>Mg(2+)</name>
        <dbReference type="ChEBI" id="CHEBI:18420"/>
    </cofactor>
</comment>
<dbReference type="Gene3D" id="3.30.300.30">
    <property type="match status" value="1"/>
</dbReference>
<evidence type="ECO:0000259" key="17">
    <source>
        <dbReference type="Pfam" id="PF13193"/>
    </source>
</evidence>
<gene>
    <name evidence="18" type="ORF">MN210_15060</name>
</gene>
<dbReference type="EMBL" id="CP093310">
    <property type="protein sequence ID" value="WXX24177.1"/>
    <property type="molecule type" value="Genomic_DNA"/>
</dbReference>
<sequence>MTAASNSTQNTQLSDLHGTYPTYPDIPSDRPWFESYERYGITSQIERPADDTSLLEVFERNFARFGNRDAYICMGGSITYRELDTKSRQIAAYLQSLGLKVGDKVAAMMPNVLQYPVVALGVLRAGMILVNVNPLYTSHELEHQINDSGAKAIFIVENFAKTFEDVTDKGSVEHVVICSMGDMLGLVKGFVVNTVVRHIKKMVPSYSLPGSVSYKHALESVSAHEYQRPTLDLSHVALLQYTGGTTGVAKGAMLTHGNLIANMLQINAVMDAAFGDSNGTEVILTALPLYHVFSFMVCGMYTMYKGYTGLLIPNPRDLDGLIKEIDKYKPAFIPSVNTLFNGLVHHEKFKDLDFSNLKASIGGGMSVLPSVAKAWHEATGLPIVEGYGLSETSPVVSFNPMNISEFTAKIGVPAPDTDIILIDDNGQVMPIGERGEICVKGPQVMVGYQNRPEETKEAFTENGYFKTGDIGILDEKGFIKIVDRKKDMILVSGFNVYPNEIEEAMAQHPAVLEVGAIGIPNDERGEDPKIFVVKKKGASVTEKELLDFGRKQLTGYKRPRHVQFVDELPKSNVGKILRKELRKIEGLE</sequence>
<comment type="subcellular location">
    <subcellularLocation>
        <location evidence="2">Membrane</location>
        <topology evidence="2">Peripheral membrane protein</topology>
    </subcellularLocation>
</comment>
<dbReference type="RefSeq" id="WP_155587331.1">
    <property type="nucleotide sequence ID" value="NZ_CP093310.2"/>
</dbReference>
<evidence type="ECO:0000256" key="15">
    <source>
        <dbReference type="SAM" id="MobiDB-lite"/>
    </source>
</evidence>
<dbReference type="Proteomes" id="UP000829560">
    <property type="component" value="Chromosome"/>
</dbReference>
<reference evidence="18" key="1">
    <citation type="submission" date="2024-03" db="EMBL/GenBank/DDBJ databases">
        <title>Psychrobacter raelis sp. nov. isolated from a dog with peritonitis.</title>
        <authorList>
            <person name="Schiavone A."/>
            <person name="Manzulli V."/>
            <person name="Camarda A."/>
            <person name="Cafiero M.A."/>
            <person name="Vasco I."/>
            <person name="Marino L."/>
            <person name="Pennuzzi G."/>
            <person name="Serrecchia L."/>
            <person name="Galante D."/>
            <person name="Pugliese N."/>
        </authorList>
    </citation>
    <scope>NUCLEOTIDE SEQUENCE</scope>
    <source>
        <strain evidence="18">PraFG1</strain>
    </source>
</reference>
<keyword evidence="6" id="KW-0547">Nucleotide-binding</keyword>
<dbReference type="PROSITE" id="PS00455">
    <property type="entry name" value="AMP_BINDING"/>
    <property type="match status" value="1"/>
</dbReference>
<evidence type="ECO:0000256" key="8">
    <source>
        <dbReference type="ARBA" id="ARBA00022840"/>
    </source>
</evidence>
<dbReference type="PANTHER" id="PTHR43767">
    <property type="entry name" value="LONG-CHAIN-FATTY-ACID--COA LIGASE"/>
    <property type="match status" value="1"/>
</dbReference>
<dbReference type="InterPro" id="IPR000873">
    <property type="entry name" value="AMP-dep_synth/lig_dom"/>
</dbReference>
<evidence type="ECO:0000313" key="19">
    <source>
        <dbReference type="Proteomes" id="UP000829560"/>
    </source>
</evidence>
<evidence type="ECO:0000256" key="4">
    <source>
        <dbReference type="ARBA" id="ARBA00006432"/>
    </source>
</evidence>
<keyword evidence="19" id="KW-1185">Reference proteome</keyword>
<evidence type="ECO:0000256" key="3">
    <source>
        <dbReference type="ARBA" id="ARBA00005005"/>
    </source>
</evidence>
<evidence type="ECO:0000256" key="10">
    <source>
        <dbReference type="ARBA" id="ARBA00023098"/>
    </source>
</evidence>
<dbReference type="InterPro" id="IPR020845">
    <property type="entry name" value="AMP-binding_CS"/>
</dbReference>
<dbReference type="SUPFAM" id="SSF56801">
    <property type="entry name" value="Acetyl-CoA synthetase-like"/>
    <property type="match status" value="1"/>
</dbReference>
<dbReference type="InterPro" id="IPR045851">
    <property type="entry name" value="AMP-bd_C_sf"/>
</dbReference>
<dbReference type="FunFam" id="3.30.300.30:FF:000006">
    <property type="entry name" value="Long-chain-fatty-acid--CoA ligase FadD"/>
    <property type="match status" value="1"/>
</dbReference>
<evidence type="ECO:0000256" key="2">
    <source>
        <dbReference type="ARBA" id="ARBA00004170"/>
    </source>
</evidence>
<dbReference type="PANTHER" id="PTHR43767:SF8">
    <property type="entry name" value="LONG-CHAIN-FATTY-ACID--COA LIGASE"/>
    <property type="match status" value="1"/>
</dbReference>
<feature type="compositionally biased region" description="Polar residues" evidence="15">
    <location>
        <begin position="1"/>
        <end position="14"/>
    </location>
</feature>
<dbReference type="EC" id="6.2.1.3" evidence="12"/>
<dbReference type="InterPro" id="IPR025110">
    <property type="entry name" value="AMP-bd_C"/>
</dbReference>
<organism evidence="18 19">
    <name type="scientific">Psychrobacter raelei</name>
    <dbReference type="NCBI Taxonomy" id="2565531"/>
    <lineage>
        <taxon>Bacteria</taxon>
        <taxon>Pseudomonadati</taxon>
        <taxon>Pseudomonadota</taxon>
        <taxon>Gammaproteobacteria</taxon>
        <taxon>Moraxellales</taxon>
        <taxon>Moraxellaceae</taxon>
        <taxon>Psychrobacter</taxon>
    </lineage>
</organism>
<dbReference type="InterPro" id="IPR050237">
    <property type="entry name" value="ATP-dep_AMP-bd_enzyme"/>
</dbReference>
<dbReference type="Gene3D" id="2.30.38.10">
    <property type="entry name" value="Luciferase, Domain 3"/>
    <property type="match status" value="1"/>
</dbReference>
<dbReference type="AlphaFoldDB" id="A0AAU6PUW3"/>
<dbReference type="CDD" id="cd05936">
    <property type="entry name" value="FC-FACS_FadD_like"/>
    <property type="match status" value="1"/>
</dbReference>
<protein>
    <recommendedName>
        <fullName evidence="13">Long-chain-fatty-acid--CoA ligase</fullName>
        <ecNumber evidence="12">6.2.1.3</ecNumber>
    </recommendedName>
    <alternativeName>
        <fullName evidence="14">Long-chain acyl-CoA synthetase</fullName>
    </alternativeName>
</protein>
<feature type="region of interest" description="Disordered" evidence="15">
    <location>
        <begin position="1"/>
        <end position="22"/>
    </location>
</feature>
<dbReference type="GO" id="GO:0005524">
    <property type="term" value="F:ATP binding"/>
    <property type="evidence" value="ECO:0007669"/>
    <property type="project" value="UniProtKB-KW"/>
</dbReference>
<dbReference type="FunFam" id="3.40.50.12780:FF:000003">
    <property type="entry name" value="Long-chain-fatty-acid--CoA ligase FadD"/>
    <property type="match status" value="1"/>
</dbReference>
<feature type="domain" description="AMP-binding enzyme C-terminal" evidence="17">
    <location>
        <begin position="500"/>
        <end position="575"/>
    </location>
</feature>
<dbReference type="Pfam" id="PF13193">
    <property type="entry name" value="AMP-binding_C"/>
    <property type="match status" value="1"/>
</dbReference>
<evidence type="ECO:0000256" key="9">
    <source>
        <dbReference type="ARBA" id="ARBA00022842"/>
    </source>
</evidence>
<evidence type="ECO:0000313" key="18">
    <source>
        <dbReference type="EMBL" id="WXX24177.1"/>
    </source>
</evidence>
<proteinExistence type="inferred from homology"/>
<evidence type="ECO:0000256" key="14">
    <source>
        <dbReference type="ARBA" id="ARBA00042773"/>
    </source>
</evidence>
<dbReference type="Pfam" id="PF00501">
    <property type="entry name" value="AMP-binding"/>
    <property type="match status" value="1"/>
</dbReference>
<name>A0AAU6PUW3_9GAMM</name>
<evidence type="ECO:0000256" key="1">
    <source>
        <dbReference type="ARBA" id="ARBA00001946"/>
    </source>
</evidence>